<accession>A0ABR4Q446</accession>
<evidence type="ECO:0000313" key="6">
    <source>
        <dbReference type="EMBL" id="KAL5104414.1"/>
    </source>
</evidence>
<keyword evidence="5" id="KW-0472">Membrane</keyword>
<comment type="similarity">
    <text evidence="2">Belongs to the KRTCAP2 family.</text>
</comment>
<keyword evidence="3" id="KW-0812">Transmembrane</keyword>
<comment type="subcellular location">
    <subcellularLocation>
        <location evidence="1">Membrane</location>
        <topology evidence="1">Multi-pass membrane protein</topology>
    </subcellularLocation>
</comment>
<evidence type="ECO:0000256" key="1">
    <source>
        <dbReference type="ARBA" id="ARBA00004141"/>
    </source>
</evidence>
<evidence type="ECO:0008006" key="8">
    <source>
        <dbReference type="Google" id="ProtNLM"/>
    </source>
</evidence>
<keyword evidence="7" id="KW-1185">Reference proteome</keyword>
<dbReference type="PANTHER" id="PTHR32001">
    <property type="entry name" value="KERATINOCYTE-ASSOCIATED PROTEIN 2"/>
    <property type="match status" value="1"/>
</dbReference>
<gene>
    <name evidence="6" type="ORF">TcWFU_002173</name>
</gene>
<evidence type="ECO:0000313" key="7">
    <source>
        <dbReference type="Proteomes" id="UP001651158"/>
    </source>
</evidence>
<evidence type="ECO:0000256" key="4">
    <source>
        <dbReference type="ARBA" id="ARBA00022989"/>
    </source>
</evidence>
<organism evidence="6 7">
    <name type="scientific">Taenia crassiceps</name>
    <dbReference type="NCBI Taxonomy" id="6207"/>
    <lineage>
        <taxon>Eukaryota</taxon>
        <taxon>Metazoa</taxon>
        <taxon>Spiralia</taxon>
        <taxon>Lophotrochozoa</taxon>
        <taxon>Platyhelminthes</taxon>
        <taxon>Cestoda</taxon>
        <taxon>Eucestoda</taxon>
        <taxon>Cyclophyllidea</taxon>
        <taxon>Taeniidae</taxon>
        <taxon>Taenia</taxon>
    </lineage>
</organism>
<sequence length="112" mass="12558">MENRMSRDAMETWHRHRSAFDGNALVGTTISEAVNNLENLIFGNEFYAQLFPEVFLCILVSSFSVGSIHRICGTVCFLTSCACCYFLNRMSQEVYSSSTTAPITVVAKKKRS</sequence>
<reference evidence="6 7" key="1">
    <citation type="journal article" date="2022" name="Front. Cell. Infect. Microbiol.">
        <title>The Genomes of Two Strains of Taenia crassiceps the Animal Model for the Study of Human Cysticercosis.</title>
        <authorList>
            <person name="Bobes R.J."/>
            <person name="Estrada K."/>
            <person name="Rios-Valencia D.G."/>
            <person name="Calderon-Gallegos A."/>
            <person name="de la Torre P."/>
            <person name="Carrero J.C."/>
            <person name="Sanchez-Flores A."/>
            <person name="Laclette J.P."/>
        </authorList>
    </citation>
    <scope>NUCLEOTIDE SEQUENCE [LARGE SCALE GENOMIC DNA]</scope>
    <source>
        <strain evidence="6">WFUcys</strain>
    </source>
</reference>
<keyword evidence="4" id="KW-1133">Transmembrane helix</keyword>
<comment type="caution">
    <text evidence="6">The sequence shown here is derived from an EMBL/GenBank/DDBJ whole genome shotgun (WGS) entry which is preliminary data.</text>
</comment>
<protein>
    <recommendedName>
        <fullName evidence="8">Dolichyl-diphosphooligosaccharide--protein glycosyltransferase subunit KCP2</fullName>
    </recommendedName>
</protein>
<dbReference type="PANTHER" id="PTHR32001:SF1">
    <property type="entry name" value="KERATINOCYTE-ASSOCIATED PROTEIN 2"/>
    <property type="match status" value="1"/>
</dbReference>
<dbReference type="Pfam" id="PF09775">
    <property type="entry name" value="Keratin_assoc"/>
    <property type="match status" value="1"/>
</dbReference>
<dbReference type="Proteomes" id="UP001651158">
    <property type="component" value="Unassembled WGS sequence"/>
</dbReference>
<evidence type="ECO:0000256" key="2">
    <source>
        <dbReference type="ARBA" id="ARBA00007279"/>
    </source>
</evidence>
<proteinExistence type="inferred from homology"/>
<dbReference type="InterPro" id="IPR018614">
    <property type="entry name" value="KRTCAP2"/>
</dbReference>
<evidence type="ECO:0000256" key="3">
    <source>
        <dbReference type="ARBA" id="ARBA00022692"/>
    </source>
</evidence>
<evidence type="ECO:0000256" key="5">
    <source>
        <dbReference type="ARBA" id="ARBA00023136"/>
    </source>
</evidence>
<dbReference type="EMBL" id="JAKROA010000012">
    <property type="protein sequence ID" value="KAL5104414.1"/>
    <property type="molecule type" value="Genomic_DNA"/>
</dbReference>
<name>A0ABR4Q446_9CEST</name>